<keyword evidence="5" id="KW-0175">Coiled coil</keyword>
<evidence type="ECO:0000259" key="8">
    <source>
        <dbReference type="PROSITE" id="PS50245"/>
    </source>
</evidence>
<keyword evidence="10" id="KW-1185">Reference proteome</keyword>
<gene>
    <name evidence="9" type="ORF">P43SY_002665</name>
</gene>
<organism evidence="9 10">
    <name type="scientific">Pythium insidiosum</name>
    <name type="common">Pythiosis disease agent</name>
    <dbReference type="NCBI Taxonomy" id="114742"/>
    <lineage>
        <taxon>Eukaryota</taxon>
        <taxon>Sar</taxon>
        <taxon>Stramenopiles</taxon>
        <taxon>Oomycota</taxon>
        <taxon>Peronosporomycetes</taxon>
        <taxon>Pythiales</taxon>
        <taxon>Pythiaceae</taxon>
        <taxon>Pythium</taxon>
    </lineage>
</organism>
<dbReference type="PANTHER" id="PTHR18916">
    <property type="entry name" value="DYNACTIN 1-RELATED MICROTUBULE-BINDING"/>
    <property type="match status" value="1"/>
</dbReference>
<evidence type="ECO:0000256" key="2">
    <source>
        <dbReference type="ARBA" id="ARBA00022490"/>
    </source>
</evidence>
<dbReference type="EMBL" id="JAKCXM010000001">
    <property type="protein sequence ID" value="KAJ0410333.1"/>
    <property type="molecule type" value="Genomic_DNA"/>
</dbReference>
<dbReference type="Gene3D" id="2.30.30.190">
    <property type="entry name" value="CAP Gly-rich-like domain"/>
    <property type="match status" value="1"/>
</dbReference>
<dbReference type="InterPro" id="IPR000938">
    <property type="entry name" value="CAP-Gly_domain"/>
</dbReference>
<dbReference type="SMART" id="SM01052">
    <property type="entry name" value="CAP_GLY"/>
    <property type="match status" value="1"/>
</dbReference>
<comment type="caution">
    <text evidence="9">The sequence shown here is derived from an EMBL/GenBank/DDBJ whole genome shotgun (WGS) entry which is preliminary data.</text>
</comment>
<dbReference type="InterPro" id="IPR036859">
    <property type="entry name" value="CAP-Gly_dom_sf"/>
</dbReference>
<evidence type="ECO:0000256" key="3">
    <source>
        <dbReference type="ARBA" id="ARBA00022701"/>
    </source>
</evidence>
<dbReference type="GO" id="GO:0005874">
    <property type="term" value="C:microtubule"/>
    <property type="evidence" value="ECO:0007669"/>
    <property type="project" value="UniProtKB-KW"/>
</dbReference>
<keyword evidence="6" id="KW-0206">Cytoskeleton</keyword>
<feature type="domain" description="CAP-Gly" evidence="8">
    <location>
        <begin position="24"/>
        <end position="66"/>
    </location>
</feature>
<evidence type="ECO:0000256" key="4">
    <source>
        <dbReference type="ARBA" id="ARBA00023017"/>
    </source>
</evidence>
<dbReference type="AlphaFoldDB" id="A0AAD5QDC8"/>
<feature type="compositionally biased region" description="Polar residues" evidence="7">
    <location>
        <begin position="297"/>
        <end position="308"/>
    </location>
</feature>
<dbReference type="PROSITE" id="PS50245">
    <property type="entry name" value="CAP_GLY_2"/>
    <property type="match status" value="1"/>
</dbReference>
<dbReference type="Pfam" id="PF01302">
    <property type="entry name" value="CAP_GLY"/>
    <property type="match status" value="1"/>
</dbReference>
<proteinExistence type="predicted"/>
<dbReference type="GO" id="GO:0030286">
    <property type="term" value="C:dynein complex"/>
    <property type="evidence" value="ECO:0007669"/>
    <property type="project" value="UniProtKB-KW"/>
</dbReference>
<reference evidence="9" key="1">
    <citation type="submission" date="2021-12" db="EMBL/GenBank/DDBJ databases">
        <title>Prjna785345.</title>
        <authorList>
            <person name="Rujirawat T."/>
            <person name="Krajaejun T."/>
        </authorList>
    </citation>
    <scope>NUCLEOTIDE SEQUENCE</scope>
    <source>
        <strain evidence="9">Pi057C3</strain>
    </source>
</reference>
<evidence type="ECO:0000256" key="7">
    <source>
        <dbReference type="SAM" id="MobiDB-lite"/>
    </source>
</evidence>
<comment type="subcellular location">
    <subcellularLocation>
        <location evidence="1">Cytoplasm</location>
        <location evidence="1">Cytoskeleton</location>
        <location evidence="1">Spindle</location>
    </subcellularLocation>
</comment>
<evidence type="ECO:0000256" key="6">
    <source>
        <dbReference type="ARBA" id="ARBA00023212"/>
    </source>
</evidence>
<keyword evidence="3" id="KW-0493">Microtubule</keyword>
<dbReference type="Proteomes" id="UP001209570">
    <property type="component" value="Unassembled WGS sequence"/>
</dbReference>
<evidence type="ECO:0000256" key="1">
    <source>
        <dbReference type="ARBA" id="ARBA00004186"/>
    </source>
</evidence>
<keyword evidence="2" id="KW-0963">Cytoplasm</keyword>
<evidence type="ECO:0000256" key="5">
    <source>
        <dbReference type="ARBA" id="ARBA00023054"/>
    </source>
</evidence>
<dbReference type="GO" id="GO:0005819">
    <property type="term" value="C:spindle"/>
    <property type="evidence" value="ECO:0007669"/>
    <property type="project" value="UniProtKB-SubCell"/>
</dbReference>
<dbReference type="SUPFAM" id="SSF74924">
    <property type="entry name" value="Cap-Gly domain"/>
    <property type="match status" value="1"/>
</dbReference>
<evidence type="ECO:0000313" key="10">
    <source>
        <dbReference type="Proteomes" id="UP001209570"/>
    </source>
</evidence>
<name>A0AAD5QDC8_PYTIN</name>
<sequence length="511" mass="56970">MEIEIGTRVSIGASGKTGVVRYVGEVDDLAGEWVGIELDKPEGKHSGDLNGKVYFTCPPNHGVFVRKMQSENEELVDELRLENATQSSEIKSLEAEIAQQKARIAQFTASEQRKAEEVAHAIAKTSAGARKVESLEKQIAEHQEMIEKLILEKETLEVDKEIAEERVDLLEAEIEQLKASLALASSSQRPSQIPASAAELSEENMKLRAAIKALHDRNADEKNELNKKLRQLQRECAELVNLQEEVEQLARLEEQLTREREQFNAALDESHKDKIALDNLNRELRKQLKRSSDMEASMQSGSSRTKSALSQGDAEAFRKAFGHLHQELHRVRAQLAHERLDRVLGPSVAHRSLNPCPSSNRLAQCSREVARLSNDIRTRMSMPRMVDLTKTSASDQRLQLKLESSKIAQSLADLRSRISSVVKEEGLSAAMAHAIEQGEIAFGWQPPEMERPSVLVGRVTLRPFATTARPPNHDDDDDVDAMVDVEPTPPPPVPLLLNPLQVHQLSRALVC</sequence>
<evidence type="ECO:0000313" key="9">
    <source>
        <dbReference type="EMBL" id="KAJ0410333.1"/>
    </source>
</evidence>
<keyword evidence="4" id="KW-0243">Dynein</keyword>
<feature type="region of interest" description="Disordered" evidence="7">
    <location>
        <begin position="288"/>
        <end position="308"/>
    </location>
</feature>
<accession>A0AAD5QDC8</accession>
<dbReference type="PANTHER" id="PTHR18916:SF6">
    <property type="entry name" value="DYNACTIN SUBUNIT 1"/>
    <property type="match status" value="1"/>
</dbReference>
<protein>
    <recommendedName>
        <fullName evidence="8">CAP-Gly domain-containing protein</fullName>
    </recommendedName>
</protein>